<evidence type="ECO:0000313" key="2">
    <source>
        <dbReference type="Proteomes" id="UP000594749"/>
    </source>
</evidence>
<dbReference type="AlphaFoldDB" id="A0A7M1LEG1"/>
<proteinExistence type="predicted"/>
<dbReference type="InterPro" id="IPR036388">
    <property type="entry name" value="WH-like_DNA-bd_sf"/>
</dbReference>
<dbReference type="GO" id="GO:0003700">
    <property type="term" value="F:DNA-binding transcription factor activity"/>
    <property type="evidence" value="ECO:0007669"/>
    <property type="project" value="TreeGrafter"/>
</dbReference>
<dbReference type="GO" id="GO:0005829">
    <property type="term" value="C:cytosol"/>
    <property type="evidence" value="ECO:0007669"/>
    <property type="project" value="TreeGrafter"/>
</dbReference>
<keyword evidence="2" id="KW-1185">Reference proteome</keyword>
<dbReference type="EMBL" id="CP063078">
    <property type="protein sequence ID" value="QOQ86959.1"/>
    <property type="molecule type" value="Genomic_DNA"/>
</dbReference>
<dbReference type="PANTHER" id="PTHR33221">
    <property type="entry name" value="WINGED HELIX-TURN-HELIX TRANSCRIPTIONAL REGULATOR, RRF2 FAMILY"/>
    <property type="match status" value="1"/>
</dbReference>
<dbReference type="NCBIfam" id="TIGR00738">
    <property type="entry name" value="rrf2_super"/>
    <property type="match status" value="1"/>
</dbReference>
<dbReference type="PANTHER" id="PTHR33221:SF14">
    <property type="entry name" value="HTH-TYPE TRANSCRIPTIONAL REGULATOR AQ_268-RELATED"/>
    <property type="match status" value="1"/>
</dbReference>
<dbReference type="InterPro" id="IPR036390">
    <property type="entry name" value="WH_DNA-bd_sf"/>
</dbReference>
<dbReference type="Pfam" id="PF02082">
    <property type="entry name" value="Rrf2"/>
    <property type="match status" value="1"/>
</dbReference>
<dbReference type="SUPFAM" id="SSF46785">
    <property type="entry name" value="Winged helix' DNA-binding domain"/>
    <property type="match status" value="1"/>
</dbReference>
<reference evidence="1 2" key="1">
    <citation type="submission" date="2020-10" db="EMBL/GenBank/DDBJ databases">
        <title>Campylobacter and Helicobacter PacBio genomes.</title>
        <authorList>
            <person name="Lane C."/>
        </authorList>
    </citation>
    <scope>NUCLEOTIDE SEQUENCE [LARGE SCALE GENOMIC DNA]</scope>
    <source>
        <strain evidence="1 2">2016D-0077</strain>
    </source>
</reference>
<dbReference type="InterPro" id="IPR000944">
    <property type="entry name" value="Tscrpt_reg_Rrf2"/>
</dbReference>
<dbReference type="Gene3D" id="1.10.10.10">
    <property type="entry name" value="Winged helix-like DNA-binding domain superfamily/Winged helix DNA-binding domain"/>
    <property type="match status" value="1"/>
</dbReference>
<dbReference type="PROSITE" id="PS51197">
    <property type="entry name" value="HTH_RRF2_2"/>
    <property type="match status" value="1"/>
</dbReference>
<organism evidence="1 2">
    <name type="scientific">Campylobacter corcagiensis</name>
    <dbReference type="NCBI Taxonomy" id="1448857"/>
    <lineage>
        <taxon>Bacteria</taxon>
        <taxon>Pseudomonadati</taxon>
        <taxon>Campylobacterota</taxon>
        <taxon>Epsilonproteobacteria</taxon>
        <taxon>Campylobacterales</taxon>
        <taxon>Campylobacteraceae</taxon>
        <taxon>Campylobacter</taxon>
    </lineage>
</organism>
<dbReference type="Proteomes" id="UP000594749">
    <property type="component" value="Chromosome"/>
</dbReference>
<name>A0A7M1LEG1_9BACT</name>
<gene>
    <name evidence="1" type="ORF">IMC76_07025</name>
</gene>
<evidence type="ECO:0000313" key="1">
    <source>
        <dbReference type="EMBL" id="QOQ86959.1"/>
    </source>
</evidence>
<dbReference type="RefSeq" id="WP_025803314.1">
    <property type="nucleotide sequence ID" value="NZ_CP053842.1"/>
</dbReference>
<dbReference type="OrthoDB" id="9800519at2"/>
<accession>A0A7M1LEG1</accession>
<protein>
    <submittedName>
        <fullName evidence="1">Rrf2 family transcriptional regulator</fullName>
    </submittedName>
</protein>
<sequence>MLFTKASEYALLSLIYISSKSTPQDVETMSKELDISKSFLAKILQNLARDGILNSFKGANGGFLMAKNPQNLTLLEIIESAERHEMSVFECSRSKQSCEKGDSCKIWHMFNDIQNQIDNYMGGITLQKILENGAKI</sequence>